<reference evidence="6 7" key="1">
    <citation type="submission" date="2024-11" db="EMBL/GenBank/DDBJ databases">
        <title>Adaptive evolution of stress response genes in parasites aligns with host niche diversity.</title>
        <authorList>
            <person name="Hahn C."/>
            <person name="Resl P."/>
        </authorList>
    </citation>
    <scope>NUCLEOTIDE SEQUENCE [LARGE SCALE GENOMIC DNA]</scope>
    <source>
        <strain evidence="6">EGGRZ-B1_66</strain>
        <tissue evidence="6">Body</tissue>
    </source>
</reference>
<feature type="domain" description="FPL" evidence="4">
    <location>
        <begin position="5"/>
        <end position="77"/>
    </location>
</feature>
<gene>
    <name evidence="6" type="ORF">Ciccas_007741</name>
</gene>
<dbReference type="InterPro" id="IPR019155">
    <property type="entry name" value="CLEC16A/TT9_N"/>
</dbReference>
<dbReference type="Pfam" id="PF19439">
    <property type="entry name" value="CLEC16A_C"/>
    <property type="match status" value="1"/>
</dbReference>
<dbReference type="EMBL" id="JBJKFK010001234">
    <property type="protein sequence ID" value="KAL3313657.1"/>
    <property type="molecule type" value="Genomic_DNA"/>
</dbReference>
<dbReference type="InterPro" id="IPR045820">
    <property type="entry name" value="CLEC16A/TT9_C"/>
</dbReference>
<dbReference type="AlphaFoldDB" id="A0ABD2Q358"/>
<proteinExistence type="inferred from homology"/>
<dbReference type="GO" id="GO:0006914">
    <property type="term" value="P:autophagy"/>
    <property type="evidence" value="ECO:0007669"/>
    <property type="project" value="UniProtKB-KW"/>
</dbReference>
<feature type="region of interest" description="Disordered" evidence="3">
    <location>
        <begin position="236"/>
        <end position="265"/>
    </location>
</feature>
<feature type="domain" description="CLEC16A/TT9 C-terminal" evidence="5">
    <location>
        <begin position="126"/>
        <end position="234"/>
    </location>
</feature>
<organism evidence="6 7">
    <name type="scientific">Cichlidogyrus casuarinus</name>
    <dbReference type="NCBI Taxonomy" id="1844966"/>
    <lineage>
        <taxon>Eukaryota</taxon>
        <taxon>Metazoa</taxon>
        <taxon>Spiralia</taxon>
        <taxon>Lophotrochozoa</taxon>
        <taxon>Platyhelminthes</taxon>
        <taxon>Monogenea</taxon>
        <taxon>Monopisthocotylea</taxon>
        <taxon>Dactylogyridea</taxon>
        <taxon>Ancyrocephalidae</taxon>
        <taxon>Cichlidogyrus</taxon>
    </lineage>
</organism>
<dbReference type="InterPro" id="IPR039272">
    <property type="entry name" value="CLEC16A/TT9"/>
</dbReference>
<name>A0ABD2Q358_9PLAT</name>
<evidence type="ECO:0000256" key="1">
    <source>
        <dbReference type="ARBA" id="ARBA00006441"/>
    </source>
</evidence>
<dbReference type="Pfam" id="PF09758">
    <property type="entry name" value="FPL"/>
    <property type="match status" value="1"/>
</dbReference>
<keyword evidence="2" id="KW-0072">Autophagy</keyword>
<comment type="similarity">
    <text evidence="1">Belongs to the CLEC16A/gop-1 family.</text>
</comment>
<dbReference type="Proteomes" id="UP001626550">
    <property type="component" value="Unassembled WGS sequence"/>
</dbReference>
<dbReference type="PANTHER" id="PTHR21481:SF0">
    <property type="entry name" value="PROTEIN CLEC16A"/>
    <property type="match status" value="1"/>
</dbReference>
<evidence type="ECO:0000313" key="6">
    <source>
        <dbReference type="EMBL" id="KAL3313657.1"/>
    </source>
</evidence>
<sequence length="401" mass="45479">MTDLIITHKFNFQDEEIMAYFISLLKTLSSKLNQDTIAFFFNQNNRDFALYIEALKFFDHGENMVRAAVQMIVLTIFRIKYEPVLTFIYSRTSVPYFSHLAYYLGSNDISISRLIRKHRSEIIKAKDHLRAMLSQTLDILHYLNDILMLKIQDLNDVLVDQLLHRLLIPLHLYSLTKRSAHNSSCSDNPRRSTLVPAVSMFILAQLYSILEHPDLIQLITEALFIGDLTLTCFTGGVSPPRPTQSREDSARPQKQSPSNEELENEFEYDLSCASLALRSSRSAPAGMKLQAYAEHALNISLPSSPVKGTNFKALPRFPLFQKPTESLGDILKRTTRIRQIELPTALLTNTVSARNRSSLNLGEESPLDREFRAVAERIVKAENSSVSPNSTPCICSLELVI</sequence>
<evidence type="ECO:0000256" key="3">
    <source>
        <dbReference type="SAM" id="MobiDB-lite"/>
    </source>
</evidence>
<protein>
    <submittedName>
        <fullName evidence="6">Uncharacterized protein</fullName>
    </submittedName>
</protein>
<keyword evidence="7" id="KW-1185">Reference proteome</keyword>
<evidence type="ECO:0000259" key="4">
    <source>
        <dbReference type="Pfam" id="PF09758"/>
    </source>
</evidence>
<comment type="caution">
    <text evidence="6">The sequence shown here is derived from an EMBL/GenBank/DDBJ whole genome shotgun (WGS) entry which is preliminary data.</text>
</comment>
<evidence type="ECO:0000256" key="2">
    <source>
        <dbReference type="ARBA" id="ARBA00023006"/>
    </source>
</evidence>
<accession>A0ABD2Q358</accession>
<evidence type="ECO:0000313" key="7">
    <source>
        <dbReference type="Proteomes" id="UP001626550"/>
    </source>
</evidence>
<dbReference type="PANTHER" id="PTHR21481">
    <property type="entry name" value="PROTEIN CLEC16A"/>
    <property type="match status" value="1"/>
</dbReference>
<evidence type="ECO:0000259" key="5">
    <source>
        <dbReference type="Pfam" id="PF19439"/>
    </source>
</evidence>